<protein>
    <recommendedName>
        <fullName evidence="4">Myb/SANT-like DNA-binding domain-containing protein</fullName>
    </recommendedName>
</protein>
<keyword evidence="6" id="KW-1185">Reference proteome</keyword>
<feature type="coiled-coil region" evidence="1">
    <location>
        <begin position="611"/>
        <end position="638"/>
    </location>
</feature>
<dbReference type="EnsemblMetazoa" id="G3515.1">
    <property type="protein sequence ID" value="G3515.1:cds"/>
    <property type="gene ID" value="G3515"/>
</dbReference>
<evidence type="ECO:0000313" key="5">
    <source>
        <dbReference type="EnsemblMetazoa" id="G3515.1:cds"/>
    </source>
</evidence>
<dbReference type="AlphaFoldDB" id="A0A8W8MSM0"/>
<feature type="signal peptide" evidence="3">
    <location>
        <begin position="1"/>
        <end position="25"/>
    </location>
</feature>
<evidence type="ECO:0000313" key="6">
    <source>
        <dbReference type="Proteomes" id="UP000005408"/>
    </source>
</evidence>
<dbReference type="Proteomes" id="UP000005408">
    <property type="component" value="Unassembled WGS sequence"/>
</dbReference>
<reference evidence="5" key="1">
    <citation type="submission" date="2022-08" db="UniProtKB">
        <authorList>
            <consortium name="EnsemblMetazoa"/>
        </authorList>
    </citation>
    <scope>IDENTIFICATION</scope>
    <source>
        <strain evidence="5">05x7-T-G4-1.051#20</strain>
    </source>
</reference>
<evidence type="ECO:0000256" key="2">
    <source>
        <dbReference type="SAM" id="MobiDB-lite"/>
    </source>
</evidence>
<keyword evidence="1" id="KW-0175">Coiled coil</keyword>
<evidence type="ECO:0000256" key="3">
    <source>
        <dbReference type="SAM" id="SignalP"/>
    </source>
</evidence>
<name>A0A8W8MSM0_MAGGI</name>
<dbReference type="PANTHER" id="PTHR23098">
    <property type="entry name" value="AGAP001331-PA-RELATED"/>
    <property type="match status" value="1"/>
</dbReference>
<feature type="region of interest" description="Disordered" evidence="2">
    <location>
        <begin position="559"/>
        <end position="611"/>
    </location>
</feature>
<dbReference type="PANTHER" id="PTHR23098:SF16">
    <property type="entry name" value="REGULATORY PROTEIN ZESTE"/>
    <property type="match status" value="1"/>
</dbReference>
<keyword evidence="3" id="KW-0732">Signal</keyword>
<dbReference type="InterPro" id="IPR028002">
    <property type="entry name" value="Myb_DNA-bind_5"/>
</dbReference>
<accession>A0A8W8MSM0</accession>
<dbReference type="Pfam" id="PF13873">
    <property type="entry name" value="Myb_DNA-bind_5"/>
    <property type="match status" value="1"/>
</dbReference>
<evidence type="ECO:0000256" key="1">
    <source>
        <dbReference type="SAM" id="Coils"/>
    </source>
</evidence>
<feature type="compositionally biased region" description="Basic and acidic residues" evidence="2">
    <location>
        <begin position="584"/>
        <end position="611"/>
    </location>
</feature>
<dbReference type="GO" id="GO:0005634">
    <property type="term" value="C:nucleus"/>
    <property type="evidence" value="ECO:0007669"/>
    <property type="project" value="TreeGrafter"/>
</dbReference>
<feature type="domain" description="Myb/SANT-like DNA-binding" evidence="4">
    <location>
        <begin position="462"/>
        <end position="504"/>
    </location>
</feature>
<evidence type="ECO:0000259" key="4">
    <source>
        <dbReference type="Pfam" id="PF13873"/>
    </source>
</evidence>
<organism evidence="5 6">
    <name type="scientific">Magallana gigas</name>
    <name type="common">Pacific oyster</name>
    <name type="synonym">Crassostrea gigas</name>
    <dbReference type="NCBI Taxonomy" id="29159"/>
    <lineage>
        <taxon>Eukaryota</taxon>
        <taxon>Metazoa</taxon>
        <taxon>Spiralia</taxon>
        <taxon>Lophotrochozoa</taxon>
        <taxon>Mollusca</taxon>
        <taxon>Bivalvia</taxon>
        <taxon>Autobranchia</taxon>
        <taxon>Pteriomorphia</taxon>
        <taxon>Ostreida</taxon>
        <taxon>Ostreoidea</taxon>
        <taxon>Ostreidae</taxon>
        <taxon>Magallana</taxon>
    </lineage>
</organism>
<feature type="chain" id="PRO_5036455747" description="Myb/SANT-like DNA-binding domain-containing protein" evidence="3">
    <location>
        <begin position="26"/>
        <end position="651"/>
    </location>
</feature>
<feature type="region of interest" description="Disordered" evidence="2">
    <location>
        <begin position="402"/>
        <end position="443"/>
    </location>
</feature>
<proteinExistence type="predicted"/>
<sequence length="651" mass="74483">MMDFARLGECVALLLIFLYPKYHHTYEWNSKATDSLDKEAASELDIFIEHTKRTWKNASRYCTLYGSDKAPNYVDSFQDIPHPVNMNDSLHWVGATATFTPWLKFLGCYVYSSVYFGSLFKSRSSFIGPVADCYLQCKSKFGVSETRCFCSWKLKDRQLNETCELMTSSIFYTDVIGTDAQGYFDLNYQIAMYDIYDGTIKIKDNSDGCLMNTVTGYSSKPCGSTDSATRTWTEAIIGGLTSNVGSSQWTPFVRRRIIRWAEETDSNLKETECVSVRETMNKKKYDLVVRPCDERLSSICRKTDGISSFEFGIVLGIMFGCALIIDLFSFHNIYYMDLTWYNEDQTVAPSSSYWSTTNQYPFSEPVQTVVSQKVYFTTRHNEGHTAHQSLFSPSERYEIASGSTIQSPFGHNESKRTPLKIDSGEDDLPRSKQTKNKKNPDGLMEDVLFGEFKGPGGKSGVAKRRQGWEEVADAINAQFTSSKRSPEECRKKYNNAKQRTKEKIDYLKREVRKTGGGQVELELTEAEEVLLERQEGRPSLFGLEEGFDSDDVRFTCTNRETETNRSQADTVAPAPSSVSQRTVNSKEKESRGKVSEKRKIDERKENITEDTKRIRLEQRKLELEITKLEKEIKLIDTKQKFYEMKMSQSES</sequence>